<dbReference type="KEGG" id="gtt:GUITHDRAFT_104251"/>
<dbReference type="EMBL" id="JH992980">
    <property type="protein sequence ID" value="EKX49855.1"/>
    <property type="molecule type" value="Genomic_DNA"/>
</dbReference>
<name>L1JNV2_GUITC</name>
<proteinExistence type="predicted"/>
<evidence type="ECO:0000313" key="2">
    <source>
        <dbReference type="EnsemblProtists" id="EKX49855"/>
    </source>
</evidence>
<reference evidence="1 3" key="1">
    <citation type="journal article" date="2012" name="Nature">
        <title>Algal genomes reveal evolutionary mosaicism and the fate of nucleomorphs.</title>
        <authorList>
            <consortium name="DOE Joint Genome Institute"/>
            <person name="Curtis B.A."/>
            <person name="Tanifuji G."/>
            <person name="Burki F."/>
            <person name="Gruber A."/>
            <person name="Irimia M."/>
            <person name="Maruyama S."/>
            <person name="Arias M.C."/>
            <person name="Ball S.G."/>
            <person name="Gile G.H."/>
            <person name="Hirakawa Y."/>
            <person name="Hopkins J.F."/>
            <person name="Kuo A."/>
            <person name="Rensing S.A."/>
            <person name="Schmutz J."/>
            <person name="Symeonidi A."/>
            <person name="Elias M."/>
            <person name="Eveleigh R.J."/>
            <person name="Herman E.K."/>
            <person name="Klute M.J."/>
            <person name="Nakayama T."/>
            <person name="Obornik M."/>
            <person name="Reyes-Prieto A."/>
            <person name="Armbrust E.V."/>
            <person name="Aves S.J."/>
            <person name="Beiko R.G."/>
            <person name="Coutinho P."/>
            <person name="Dacks J.B."/>
            <person name="Durnford D.G."/>
            <person name="Fast N.M."/>
            <person name="Green B.R."/>
            <person name="Grisdale C.J."/>
            <person name="Hempel F."/>
            <person name="Henrissat B."/>
            <person name="Hoppner M.P."/>
            <person name="Ishida K."/>
            <person name="Kim E."/>
            <person name="Koreny L."/>
            <person name="Kroth P.G."/>
            <person name="Liu Y."/>
            <person name="Malik S.B."/>
            <person name="Maier U.G."/>
            <person name="McRose D."/>
            <person name="Mock T."/>
            <person name="Neilson J.A."/>
            <person name="Onodera N.T."/>
            <person name="Poole A.M."/>
            <person name="Pritham E.J."/>
            <person name="Richards T.A."/>
            <person name="Rocap G."/>
            <person name="Roy S.W."/>
            <person name="Sarai C."/>
            <person name="Schaack S."/>
            <person name="Shirato S."/>
            <person name="Slamovits C.H."/>
            <person name="Spencer D.F."/>
            <person name="Suzuki S."/>
            <person name="Worden A.Z."/>
            <person name="Zauner S."/>
            <person name="Barry K."/>
            <person name="Bell C."/>
            <person name="Bharti A.K."/>
            <person name="Crow J.A."/>
            <person name="Grimwood J."/>
            <person name="Kramer R."/>
            <person name="Lindquist E."/>
            <person name="Lucas S."/>
            <person name="Salamov A."/>
            <person name="McFadden G.I."/>
            <person name="Lane C.E."/>
            <person name="Keeling P.J."/>
            <person name="Gray M.W."/>
            <person name="Grigoriev I.V."/>
            <person name="Archibald J.M."/>
        </authorList>
    </citation>
    <scope>NUCLEOTIDE SEQUENCE</scope>
    <source>
        <strain evidence="1 3">CCMP2712</strain>
    </source>
</reference>
<dbReference type="PaxDb" id="55529-EKX49855"/>
<dbReference type="GeneID" id="17306504"/>
<dbReference type="AlphaFoldDB" id="L1JNV2"/>
<evidence type="ECO:0000313" key="3">
    <source>
        <dbReference type="Proteomes" id="UP000011087"/>
    </source>
</evidence>
<dbReference type="Proteomes" id="UP000011087">
    <property type="component" value="Unassembled WGS sequence"/>
</dbReference>
<dbReference type="RefSeq" id="XP_005836835.1">
    <property type="nucleotide sequence ID" value="XM_005836778.1"/>
</dbReference>
<sequence length="270" mass="29557">MSGMLSPHEAVRPAWSGREKSQAMRRLLLCTGVLALALVVYTYSGDGGEKAGSTSEIDYNVVPFFAVSKPKHSDYSTYVNQVFVDGGAPAAILQRHHYAVKLIPLPVHFNDQALRVALWDNYDTPAAVLTGAVGLGGMGRKDFLAWVSSGKNVVFLGGYTSLSTMNELFGFELEYVPYVPGPWWKNDRNTPGTPFQYGPSRLEEGSGNAVYGVKIESIPLTGYSMYDTFRVSAVFYIKYNLGTVCYVGADFRSMSASNPWGGVLRDAVRM</sequence>
<accession>L1JNV2</accession>
<evidence type="ECO:0000313" key="1">
    <source>
        <dbReference type="EMBL" id="EKX49855.1"/>
    </source>
</evidence>
<dbReference type="EnsemblProtists" id="EKX49855">
    <property type="protein sequence ID" value="EKX49855"/>
    <property type="gene ID" value="GUITHDRAFT_104251"/>
</dbReference>
<reference evidence="2" key="3">
    <citation type="submission" date="2016-03" db="UniProtKB">
        <authorList>
            <consortium name="EnsemblProtists"/>
        </authorList>
    </citation>
    <scope>IDENTIFICATION</scope>
</reference>
<gene>
    <name evidence="1" type="ORF">GUITHDRAFT_104251</name>
</gene>
<keyword evidence="3" id="KW-1185">Reference proteome</keyword>
<reference evidence="3" key="2">
    <citation type="submission" date="2012-11" db="EMBL/GenBank/DDBJ databases">
        <authorList>
            <person name="Kuo A."/>
            <person name="Curtis B.A."/>
            <person name="Tanifuji G."/>
            <person name="Burki F."/>
            <person name="Gruber A."/>
            <person name="Irimia M."/>
            <person name="Maruyama S."/>
            <person name="Arias M.C."/>
            <person name="Ball S.G."/>
            <person name="Gile G.H."/>
            <person name="Hirakawa Y."/>
            <person name="Hopkins J.F."/>
            <person name="Rensing S.A."/>
            <person name="Schmutz J."/>
            <person name="Symeonidi A."/>
            <person name="Elias M."/>
            <person name="Eveleigh R.J."/>
            <person name="Herman E.K."/>
            <person name="Klute M.J."/>
            <person name="Nakayama T."/>
            <person name="Obornik M."/>
            <person name="Reyes-Prieto A."/>
            <person name="Armbrust E.V."/>
            <person name="Aves S.J."/>
            <person name="Beiko R.G."/>
            <person name="Coutinho P."/>
            <person name="Dacks J.B."/>
            <person name="Durnford D.G."/>
            <person name="Fast N.M."/>
            <person name="Green B.R."/>
            <person name="Grisdale C."/>
            <person name="Hempe F."/>
            <person name="Henrissat B."/>
            <person name="Hoppner M.P."/>
            <person name="Ishida K.-I."/>
            <person name="Kim E."/>
            <person name="Koreny L."/>
            <person name="Kroth P.G."/>
            <person name="Liu Y."/>
            <person name="Malik S.-B."/>
            <person name="Maier U.G."/>
            <person name="McRose D."/>
            <person name="Mock T."/>
            <person name="Neilson J.A."/>
            <person name="Onodera N.T."/>
            <person name="Poole A.M."/>
            <person name="Pritham E.J."/>
            <person name="Richards T.A."/>
            <person name="Rocap G."/>
            <person name="Roy S.W."/>
            <person name="Sarai C."/>
            <person name="Schaack S."/>
            <person name="Shirato S."/>
            <person name="Slamovits C.H."/>
            <person name="Spencer D.F."/>
            <person name="Suzuki S."/>
            <person name="Worden A.Z."/>
            <person name="Zauner S."/>
            <person name="Barry K."/>
            <person name="Bell C."/>
            <person name="Bharti A.K."/>
            <person name="Crow J.A."/>
            <person name="Grimwood J."/>
            <person name="Kramer R."/>
            <person name="Lindquist E."/>
            <person name="Lucas S."/>
            <person name="Salamov A."/>
            <person name="McFadden G.I."/>
            <person name="Lane C.E."/>
            <person name="Keeling P.J."/>
            <person name="Gray M.W."/>
            <person name="Grigoriev I.V."/>
            <person name="Archibald J.M."/>
        </authorList>
    </citation>
    <scope>NUCLEOTIDE SEQUENCE</scope>
    <source>
        <strain evidence="3">CCMP2712</strain>
    </source>
</reference>
<dbReference type="HOGENOM" id="CLU_1006280_0_0_1"/>
<organism evidence="1">
    <name type="scientific">Guillardia theta (strain CCMP2712)</name>
    <name type="common">Cryptophyte</name>
    <dbReference type="NCBI Taxonomy" id="905079"/>
    <lineage>
        <taxon>Eukaryota</taxon>
        <taxon>Cryptophyceae</taxon>
        <taxon>Pyrenomonadales</taxon>
        <taxon>Geminigeraceae</taxon>
        <taxon>Guillardia</taxon>
    </lineage>
</organism>
<protein>
    <submittedName>
        <fullName evidence="1 2">Uncharacterized protein</fullName>
    </submittedName>
</protein>